<feature type="transmembrane region" description="Helical" evidence="5">
    <location>
        <begin position="32"/>
        <end position="54"/>
    </location>
</feature>
<proteinExistence type="predicted"/>
<dbReference type="Pfam" id="PF04893">
    <property type="entry name" value="Yip1"/>
    <property type="match status" value="1"/>
</dbReference>
<evidence type="ECO:0000256" key="3">
    <source>
        <dbReference type="ARBA" id="ARBA00022989"/>
    </source>
</evidence>
<feature type="domain" description="Yip1" evidence="6">
    <location>
        <begin position="13"/>
        <end position="200"/>
    </location>
</feature>
<comment type="caution">
    <text evidence="7">The sequence shown here is derived from an EMBL/GenBank/DDBJ whole genome shotgun (WGS) entry which is preliminary data.</text>
</comment>
<dbReference type="Proteomes" id="UP001620397">
    <property type="component" value="Unassembled WGS sequence"/>
</dbReference>
<evidence type="ECO:0000313" key="7">
    <source>
        <dbReference type="EMBL" id="MFK2929260.1"/>
    </source>
</evidence>
<accession>A0ABW8KAV4</accession>
<evidence type="ECO:0000256" key="1">
    <source>
        <dbReference type="ARBA" id="ARBA00004141"/>
    </source>
</evidence>
<keyword evidence="8" id="KW-1185">Reference proteome</keyword>
<reference evidence="7 8" key="1">
    <citation type="submission" date="2020-10" db="EMBL/GenBank/DDBJ databases">
        <title>Phylogeny of dyella-like bacteria.</title>
        <authorList>
            <person name="Fu J."/>
        </authorList>
    </citation>
    <scope>NUCLEOTIDE SEQUENCE [LARGE SCALE GENOMIC DNA]</scope>
    <source>
        <strain evidence="7 8">DKC-1</strain>
    </source>
</reference>
<feature type="transmembrane region" description="Helical" evidence="5">
    <location>
        <begin position="60"/>
        <end position="86"/>
    </location>
</feature>
<keyword evidence="2 5" id="KW-0812">Transmembrane</keyword>
<comment type="subcellular location">
    <subcellularLocation>
        <location evidence="1">Membrane</location>
        <topology evidence="1">Multi-pass membrane protein</topology>
    </subcellularLocation>
</comment>
<evidence type="ECO:0000259" key="6">
    <source>
        <dbReference type="Pfam" id="PF04893"/>
    </source>
</evidence>
<evidence type="ECO:0000313" key="8">
    <source>
        <dbReference type="Proteomes" id="UP001620397"/>
    </source>
</evidence>
<organism evidence="7 8">
    <name type="scientific">Dyella agri</name>
    <dbReference type="NCBI Taxonomy" id="1926869"/>
    <lineage>
        <taxon>Bacteria</taxon>
        <taxon>Pseudomonadati</taxon>
        <taxon>Pseudomonadota</taxon>
        <taxon>Gammaproteobacteria</taxon>
        <taxon>Lysobacterales</taxon>
        <taxon>Rhodanobacteraceae</taxon>
        <taxon>Dyella</taxon>
    </lineage>
</organism>
<keyword evidence="4 5" id="KW-0472">Membrane</keyword>
<gene>
    <name evidence="7" type="ORF">ISP14_00510</name>
</gene>
<keyword evidence="3 5" id="KW-1133">Transmembrane helix</keyword>
<dbReference type="InterPro" id="IPR006977">
    <property type="entry name" value="Yip1_dom"/>
</dbReference>
<evidence type="ECO:0000256" key="5">
    <source>
        <dbReference type="SAM" id="Phobius"/>
    </source>
</evidence>
<feature type="transmembrane region" description="Helical" evidence="5">
    <location>
        <begin position="148"/>
        <end position="171"/>
    </location>
</feature>
<dbReference type="EMBL" id="JADIKL010000001">
    <property type="protein sequence ID" value="MFK2929260.1"/>
    <property type="molecule type" value="Genomic_DNA"/>
</dbReference>
<protein>
    <submittedName>
        <fullName evidence="7">YIP1 family protein</fullName>
    </submittedName>
</protein>
<evidence type="ECO:0000256" key="4">
    <source>
        <dbReference type="ARBA" id="ARBA00023136"/>
    </source>
</evidence>
<name>A0ABW8KAV4_9GAMM</name>
<dbReference type="RefSeq" id="WP_404535062.1">
    <property type="nucleotide sequence ID" value="NZ_JADIKL010000001.1"/>
</dbReference>
<feature type="transmembrane region" description="Helical" evidence="5">
    <location>
        <begin position="183"/>
        <end position="207"/>
    </location>
</feature>
<feature type="transmembrane region" description="Helical" evidence="5">
    <location>
        <begin position="107"/>
        <end position="128"/>
    </location>
</feature>
<evidence type="ECO:0000256" key="2">
    <source>
        <dbReference type="ARBA" id="ARBA00022692"/>
    </source>
</evidence>
<sequence length="209" mass="22710">MKQGFGWEFIPAMFFHPRKTMARIVDGEHDEWVLVIAAAIGSSSALIQASGWRIGLQYGFWPVLLAALVAGGLYGVLSLYLNGWLLTVSGRWMGAKGSFGTVRAALAWGRTPMLAACLVFIMQLIMFGDQVFGVTNRSLGSSDALREFYSLSNIAITVLSIWSLVTTVAALSEVQRLSVAKTFSNLLIAGLLLLPLLILIVVLFGVFNH</sequence>